<evidence type="ECO:0000313" key="2">
    <source>
        <dbReference type="Proteomes" id="UP000523079"/>
    </source>
</evidence>
<evidence type="ECO:0000313" key="1">
    <source>
        <dbReference type="EMBL" id="MBA8793809.1"/>
    </source>
</evidence>
<accession>A0A7W3IRC1</accession>
<dbReference type="Gene3D" id="3.10.450.590">
    <property type="match status" value="1"/>
</dbReference>
<dbReference type="Proteomes" id="UP000523079">
    <property type="component" value="Unassembled WGS sequence"/>
</dbReference>
<comment type="caution">
    <text evidence="1">The sequence shown here is derived from an EMBL/GenBank/DDBJ whole genome shotgun (WGS) entry which is preliminary data.</text>
</comment>
<gene>
    <name evidence="1" type="ORF">FHX74_001414</name>
</gene>
<protein>
    <recommendedName>
        <fullName evidence="3">DUF3887 domain-containing protein</fullName>
    </recommendedName>
</protein>
<dbReference type="EMBL" id="JACGWT010000002">
    <property type="protein sequence ID" value="MBA8793809.1"/>
    <property type="molecule type" value="Genomic_DNA"/>
</dbReference>
<sequence>MDRVELSEQIAKVADLLRFELDDPAADPVHAVAAARTLRGLADDALAELVAAARSRGASWQRIGDALGTSRQNAFQRFGQPLDPRTGEPMSRAVVEDAEPRALALLRAVAEHRWADACRDFGPTMAAALTPERLADAWAQVVAIGGELERFGEPRSHPLAGVTVVEVPMHHEAADLLGRVSLAADGAVAGLWFLPVPDGRGAEE</sequence>
<keyword evidence="2" id="KW-1185">Reference proteome</keyword>
<organism evidence="1 2">
    <name type="scientific">Microlunatus kandeliicorticis</name>
    <dbReference type="NCBI Taxonomy" id="1759536"/>
    <lineage>
        <taxon>Bacteria</taxon>
        <taxon>Bacillati</taxon>
        <taxon>Actinomycetota</taxon>
        <taxon>Actinomycetes</taxon>
        <taxon>Propionibacteriales</taxon>
        <taxon>Propionibacteriaceae</taxon>
        <taxon>Microlunatus</taxon>
    </lineage>
</organism>
<dbReference type="RefSeq" id="WP_182559368.1">
    <property type="nucleotide sequence ID" value="NZ_JACGWT010000002.1"/>
</dbReference>
<evidence type="ECO:0008006" key="3">
    <source>
        <dbReference type="Google" id="ProtNLM"/>
    </source>
</evidence>
<dbReference type="AlphaFoldDB" id="A0A7W3IRC1"/>
<reference evidence="1 2" key="1">
    <citation type="submission" date="2020-07" db="EMBL/GenBank/DDBJ databases">
        <title>Sequencing the genomes of 1000 actinobacteria strains.</title>
        <authorList>
            <person name="Klenk H.-P."/>
        </authorList>
    </citation>
    <scope>NUCLEOTIDE SEQUENCE [LARGE SCALE GENOMIC DNA]</scope>
    <source>
        <strain evidence="1 2">DSM 100723</strain>
    </source>
</reference>
<name>A0A7W3IRC1_9ACTN</name>
<proteinExistence type="predicted"/>